<evidence type="ECO:0000256" key="2">
    <source>
        <dbReference type="HAMAP-Rule" id="MF_00994"/>
    </source>
</evidence>
<accession>A0A928V6T8</accession>
<evidence type="ECO:0000259" key="3">
    <source>
        <dbReference type="Pfam" id="PF18073"/>
    </source>
</evidence>
<keyword evidence="2" id="KW-0997">Cell inner membrane</keyword>
<keyword evidence="2" id="KW-0472">Membrane</keyword>
<name>A0A928V6T8_9GAMM</name>
<dbReference type="HAMAP" id="MF_00994">
    <property type="entry name" value="LPS_assembly_LapB"/>
    <property type="match status" value="1"/>
</dbReference>
<dbReference type="RefSeq" id="WP_193909539.1">
    <property type="nucleotide sequence ID" value="NZ_PRDL01000001.1"/>
</dbReference>
<dbReference type="InterPro" id="IPR030865">
    <property type="entry name" value="LapB"/>
</dbReference>
<feature type="binding site" evidence="2">
    <location>
        <position position="359"/>
    </location>
    <ligand>
        <name>Fe cation</name>
        <dbReference type="ChEBI" id="CHEBI:24875"/>
    </ligand>
</feature>
<dbReference type="InterPro" id="IPR041166">
    <property type="entry name" value="Rubredoxin_2"/>
</dbReference>
<keyword evidence="2" id="KW-1003">Cell membrane</keyword>
<keyword evidence="2" id="KW-0812">Transmembrane</keyword>
<comment type="subcellular location">
    <subcellularLocation>
        <location evidence="2">Cell inner membrane</location>
        <topology evidence="2">Single-pass membrane protein</topology>
        <orientation evidence="2">Cytoplasmic side</orientation>
    </subcellularLocation>
</comment>
<reference evidence="4" key="1">
    <citation type="submission" date="2018-07" db="EMBL/GenBank/DDBJ databases">
        <title>Genome assembly of strain Ka43.</title>
        <authorList>
            <person name="Kukolya J."/>
            <person name="Nagy I."/>
            <person name="Horvath B."/>
            <person name="Toth A."/>
        </authorList>
    </citation>
    <scope>NUCLEOTIDE SEQUENCE</scope>
    <source>
        <strain evidence="4">KB43</strain>
    </source>
</reference>
<keyword evidence="2" id="KW-0677">Repeat</keyword>
<dbReference type="GO" id="GO:0009898">
    <property type="term" value="C:cytoplasmic side of plasma membrane"/>
    <property type="evidence" value="ECO:0007669"/>
    <property type="project" value="UniProtKB-UniRule"/>
</dbReference>
<feature type="binding site" evidence="2">
    <location>
        <position position="362"/>
    </location>
    <ligand>
        <name>Fe cation</name>
        <dbReference type="ChEBI" id="CHEBI:24875"/>
    </ligand>
</feature>
<comment type="similarity">
    <text evidence="2">Belongs to the LapB family.</text>
</comment>
<dbReference type="InterPro" id="IPR011990">
    <property type="entry name" value="TPR-like_helical_dom_sf"/>
</dbReference>
<feature type="domain" description="LapB rubredoxin metal binding" evidence="3">
    <location>
        <begin position="357"/>
        <end position="384"/>
    </location>
</feature>
<dbReference type="EMBL" id="PRDL01000001">
    <property type="protein sequence ID" value="MBE8717609.1"/>
    <property type="molecule type" value="Genomic_DNA"/>
</dbReference>
<dbReference type="GO" id="GO:0008653">
    <property type="term" value="P:lipopolysaccharide metabolic process"/>
    <property type="evidence" value="ECO:0007669"/>
    <property type="project" value="InterPro"/>
</dbReference>
<dbReference type="SUPFAM" id="SSF48452">
    <property type="entry name" value="TPR-like"/>
    <property type="match status" value="1"/>
</dbReference>
<dbReference type="Pfam" id="PF18073">
    <property type="entry name" value="Zn_ribbon_LapB"/>
    <property type="match status" value="1"/>
</dbReference>
<evidence type="ECO:0000256" key="1">
    <source>
        <dbReference type="ARBA" id="ARBA00022723"/>
    </source>
</evidence>
<keyword evidence="1 2" id="KW-0479">Metal-binding</keyword>
<keyword evidence="5" id="KW-1185">Reference proteome</keyword>
<feature type="topological domain" description="Cytoplasmic" evidence="2">
    <location>
        <begin position="20"/>
        <end position="391"/>
    </location>
</feature>
<keyword evidence="2" id="KW-1133">Transmembrane helix</keyword>
<feature type="binding site" evidence="2">
    <location>
        <position position="376"/>
    </location>
    <ligand>
        <name>Fe cation</name>
        <dbReference type="ChEBI" id="CHEBI:24875"/>
    </ligand>
</feature>
<feature type="binding site" evidence="2">
    <location>
        <position position="373"/>
    </location>
    <ligand>
        <name>Fe cation</name>
        <dbReference type="ChEBI" id="CHEBI:24875"/>
    </ligand>
</feature>
<sequence length="391" mass="43847">MLVMIFVAIVLFLLGVAIGRSLRHRKTLLPVRFTADSYHQSLRFLLNEQTDSTVDIFIQSLDVTPETLDIHLAVAGLMRRKGEITRAIAIHENILTVTGLTIDLKQQVQLELAQNYIHAGLLDRAELLLLPLIKLRKPIAGALEQLLGIYQNEKEWQKAIDIAERLQGNSERFGEQELAQMKSHYCCELAEEHIAVGRQAEAQHFLQLAGHSHQYSVRAGLIAARLAYEAHRYTEALTIVKKLPQHDPDLTRECLPLLIACCHALGDQEGLRKNLFLILNQHKSNSTLVALSDVIVAQEGIESAVSFLEQQVSQKPSIRVLKQIIDLYLQHSEGKAKQNLELLSLIVEKVIAEKPIYLCNRCGFSAVHLHWLCPGCKTWGSVRPVKGVSGE</sequence>
<proteinExistence type="inferred from homology"/>
<keyword evidence="2" id="KW-0802">TPR repeat</keyword>
<evidence type="ECO:0000313" key="4">
    <source>
        <dbReference type="EMBL" id="MBE8717609.1"/>
    </source>
</evidence>
<comment type="caution">
    <text evidence="4">The sequence shown here is derived from an EMBL/GenBank/DDBJ whole genome shotgun (WGS) entry which is preliminary data.</text>
</comment>
<comment type="function">
    <text evidence="2">Modulates cellular lipopolysaccharide (LPS) levels by regulating LpxC, which is involved in lipid A biosynthesis. May act by modulating the proteolytic activity of FtsH towards LpxC. May also coordinate assembly of proteins involved in LPS synthesis at the plasma membrane.</text>
</comment>
<dbReference type="GO" id="GO:0005506">
    <property type="term" value="F:iron ion binding"/>
    <property type="evidence" value="ECO:0007669"/>
    <property type="project" value="UniProtKB-UniRule"/>
</dbReference>
<dbReference type="Gene3D" id="1.25.40.10">
    <property type="entry name" value="Tetratricopeptide repeat domain"/>
    <property type="match status" value="2"/>
</dbReference>
<dbReference type="GO" id="GO:0046890">
    <property type="term" value="P:regulation of lipid biosynthetic process"/>
    <property type="evidence" value="ECO:0007669"/>
    <property type="project" value="UniProtKB-UniRule"/>
</dbReference>
<keyword evidence="2" id="KW-0408">Iron</keyword>
<dbReference type="NCBIfam" id="NF008757">
    <property type="entry name" value="PRK11788.1-5"/>
    <property type="match status" value="1"/>
</dbReference>
<dbReference type="AlphaFoldDB" id="A0A928V6T8"/>
<evidence type="ECO:0000313" key="5">
    <source>
        <dbReference type="Proteomes" id="UP000652567"/>
    </source>
</evidence>
<gene>
    <name evidence="2" type="primary">lapB</name>
    <name evidence="4" type="ORF">C4F51_10460</name>
</gene>
<organism evidence="4 5">
    <name type="scientific">Cellvibrio polysaccharolyticus</name>
    <dbReference type="NCBI Taxonomy" id="2082724"/>
    <lineage>
        <taxon>Bacteria</taxon>
        <taxon>Pseudomonadati</taxon>
        <taxon>Pseudomonadota</taxon>
        <taxon>Gammaproteobacteria</taxon>
        <taxon>Cellvibrionales</taxon>
        <taxon>Cellvibrionaceae</taxon>
        <taxon>Cellvibrio</taxon>
    </lineage>
</organism>
<protein>
    <recommendedName>
        <fullName evidence="2">Lipopolysaccharide assembly protein B</fullName>
    </recommendedName>
</protein>
<dbReference type="Proteomes" id="UP000652567">
    <property type="component" value="Unassembled WGS sequence"/>
</dbReference>